<keyword evidence="6" id="KW-0732">Signal</keyword>
<keyword evidence="5" id="KW-0325">Glycoprotein</keyword>
<keyword evidence="2" id="KW-0719">Serine esterase</keyword>
<dbReference type="PANTHER" id="PTHR43142:SF1">
    <property type="entry name" value="CARBOXYLIC ESTER HYDROLASE"/>
    <property type="match status" value="1"/>
</dbReference>
<evidence type="ECO:0000256" key="5">
    <source>
        <dbReference type="ARBA" id="ARBA00023180"/>
    </source>
</evidence>
<dbReference type="EC" id="3.1.1.-" evidence="6"/>
<name>A0A9P0E1F2_DIABA</name>
<evidence type="ECO:0000256" key="4">
    <source>
        <dbReference type="ARBA" id="ARBA00023157"/>
    </source>
</evidence>
<dbReference type="AlphaFoldDB" id="A0A9P0E1F2"/>
<feature type="chain" id="PRO_5040528199" description="Carboxylic ester hydrolase" evidence="6">
    <location>
        <begin position="22"/>
        <end position="546"/>
    </location>
</feature>
<dbReference type="EMBL" id="OU898283">
    <property type="protein sequence ID" value="CAH1285209.1"/>
    <property type="molecule type" value="Genomic_DNA"/>
</dbReference>
<evidence type="ECO:0000256" key="3">
    <source>
        <dbReference type="ARBA" id="ARBA00022801"/>
    </source>
</evidence>
<evidence type="ECO:0000256" key="6">
    <source>
        <dbReference type="RuleBase" id="RU361235"/>
    </source>
</evidence>
<feature type="domain" description="Carboxylesterase type B" evidence="7">
    <location>
        <begin position="29"/>
        <end position="526"/>
    </location>
</feature>
<accession>A0A9P0E1F2</accession>
<dbReference type="InterPro" id="IPR029058">
    <property type="entry name" value="AB_hydrolase_fold"/>
</dbReference>
<gene>
    <name evidence="8" type="ORF">DIABBA_LOCUS12443</name>
</gene>
<evidence type="ECO:0000256" key="1">
    <source>
        <dbReference type="ARBA" id="ARBA00005964"/>
    </source>
</evidence>
<dbReference type="PROSITE" id="PS00122">
    <property type="entry name" value="CARBOXYLESTERASE_B_1"/>
    <property type="match status" value="1"/>
</dbReference>
<dbReference type="InterPro" id="IPR002018">
    <property type="entry name" value="CarbesteraseB"/>
</dbReference>
<protein>
    <recommendedName>
        <fullName evidence="6">Carboxylic ester hydrolase</fullName>
        <ecNumber evidence="6">3.1.1.-</ecNumber>
    </recommendedName>
</protein>
<keyword evidence="9" id="KW-1185">Reference proteome</keyword>
<evidence type="ECO:0000259" key="7">
    <source>
        <dbReference type="Pfam" id="PF00135"/>
    </source>
</evidence>
<keyword evidence="3 6" id="KW-0378">Hydrolase</keyword>
<sequence length="546" mass="61312">MAHLKLFTICALIYFANIVVTSPVVTNDDLIVTLSTGSKVQGYVRQSFEGNNFHAFENIPYAEAPTGKNRFQPPLAKTPWEGVFNATTGNKMCPQFLGIDVYDKDCLVLNVYRPLKSDQDLLPVFFWIHGGSFNSGYGSIYDPKLLIDYDIVIVTINYRLGALGFLTTINDNIPGNLGLKDQLLALRWVHDNINAFGGDPKQVTVGGESAGGMSAGFHLLSKSTRGLYNGIIQQSGSPLAAAFYSTNTREVAFEFGRQLNKSFNSSRSSDLLEMLQEAPVADIMNLQGTFTFGATPQGHMTAAVWKPVMEEEFNDDAFVSRPMHSSVLNGEFNFVPILIGINSEEATLFVNTSSDAFIQRAKSYDENPKNVISESFNVAEDVREYVGRALKSLYTNSSFEKDGMGFIKYTSDELIGRPTARQAEAASRYVPVYMYQLSWYNKSKLLPGVEHGADLYYMWNLSFDSESHNDALRKPILKWWTNFIKYQNPTPVEDEDVQNVIWPEVKPGSVKYLDIDSAFKVKENPRRYYTIESILDPFIREPLITY</sequence>
<dbReference type="Gene3D" id="3.40.50.1820">
    <property type="entry name" value="alpha/beta hydrolase"/>
    <property type="match status" value="1"/>
</dbReference>
<dbReference type="PANTHER" id="PTHR43142">
    <property type="entry name" value="CARBOXYLIC ESTER HYDROLASE"/>
    <property type="match status" value="1"/>
</dbReference>
<dbReference type="Proteomes" id="UP001153709">
    <property type="component" value="Chromosome 8"/>
</dbReference>
<dbReference type="OrthoDB" id="408631at2759"/>
<evidence type="ECO:0000313" key="8">
    <source>
        <dbReference type="EMBL" id="CAH1285209.1"/>
    </source>
</evidence>
<dbReference type="GO" id="GO:0052689">
    <property type="term" value="F:carboxylic ester hydrolase activity"/>
    <property type="evidence" value="ECO:0007669"/>
    <property type="project" value="UniProtKB-KW"/>
</dbReference>
<keyword evidence="4" id="KW-1015">Disulfide bond</keyword>
<proteinExistence type="inferred from homology"/>
<evidence type="ECO:0000256" key="2">
    <source>
        <dbReference type="ARBA" id="ARBA00022487"/>
    </source>
</evidence>
<dbReference type="InterPro" id="IPR019826">
    <property type="entry name" value="Carboxylesterase_B_AS"/>
</dbReference>
<dbReference type="SUPFAM" id="SSF53474">
    <property type="entry name" value="alpha/beta-Hydrolases"/>
    <property type="match status" value="1"/>
</dbReference>
<comment type="similarity">
    <text evidence="1 6">Belongs to the type-B carboxylesterase/lipase family.</text>
</comment>
<dbReference type="Pfam" id="PF00135">
    <property type="entry name" value="COesterase"/>
    <property type="match status" value="1"/>
</dbReference>
<feature type="signal peptide" evidence="6">
    <location>
        <begin position="1"/>
        <end position="21"/>
    </location>
</feature>
<reference evidence="8" key="1">
    <citation type="submission" date="2022-01" db="EMBL/GenBank/DDBJ databases">
        <authorList>
            <person name="King R."/>
        </authorList>
    </citation>
    <scope>NUCLEOTIDE SEQUENCE</scope>
</reference>
<evidence type="ECO:0000313" key="9">
    <source>
        <dbReference type="Proteomes" id="UP001153709"/>
    </source>
</evidence>
<organism evidence="8 9">
    <name type="scientific">Diabrotica balteata</name>
    <name type="common">Banded cucumber beetle</name>
    <dbReference type="NCBI Taxonomy" id="107213"/>
    <lineage>
        <taxon>Eukaryota</taxon>
        <taxon>Metazoa</taxon>
        <taxon>Ecdysozoa</taxon>
        <taxon>Arthropoda</taxon>
        <taxon>Hexapoda</taxon>
        <taxon>Insecta</taxon>
        <taxon>Pterygota</taxon>
        <taxon>Neoptera</taxon>
        <taxon>Endopterygota</taxon>
        <taxon>Coleoptera</taxon>
        <taxon>Polyphaga</taxon>
        <taxon>Cucujiformia</taxon>
        <taxon>Chrysomeloidea</taxon>
        <taxon>Chrysomelidae</taxon>
        <taxon>Galerucinae</taxon>
        <taxon>Diabroticina</taxon>
        <taxon>Diabroticites</taxon>
        <taxon>Diabrotica</taxon>
    </lineage>
</organism>